<evidence type="ECO:0000256" key="5">
    <source>
        <dbReference type="ARBA" id="ARBA00022670"/>
    </source>
</evidence>
<dbReference type="InterPro" id="IPR050131">
    <property type="entry name" value="Peptidase_S8_subtilisin-like"/>
</dbReference>
<feature type="chain" id="PRO_5041679317" evidence="11">
    <location>
        <begin position="24"/>
        <end position="376"/>
    </location>
</feature>
<accession>A0AA90EYG6</accession>
<dbReference type="GO" id="GO:0006508">
    <property type="term" value="P:proteolysis"/>
    <property type="evidence" value="ECO:0007669"/>
    <property type="project" value="UniProtKB-KW"/>
</dbReference>
<dbReference type="EMBL" id="JALAXI010000018">
    <property type="protein sequence ID" value="MCY9282134.1"/>
    <property type="molecule type" value="Genomic_DNA"/>
</dbReference>
<gene>
    <name evidence="13" type="ORF">MOE73_18915</name>
</gene>
<dbReference type="PRINTS" id="PR00723">
    <property type="entry name" value="SUBTILISIN"/>
</dbReference>
<evidence type="ECO:0000256" key="8">
    <source>
        <dbReference type="ARBA" id="ARBA00022837"/>
    </source>
</evidence>
<name>A0AA90EYG6_9BACI</name>
<feature type="domain" description="Peptidase S8/S53" evidence="12">
    <location>
        <begin position="68"/>
        <end position="300"/>
    </location>
</feature>
<dbReference type="InterPro" id="IPR022398">
    <property type="entry name" value="Peptidase_S8_His-AS"/>
</dbReference>
<evidence type="ECO:0000256" key="2">
    <source>
        <dbReference type="ARBA" id="ARBA00004613"/>
    </source>
</evidence>
<dbReference type="Proteomes" id="UP001066455">
    <property type="component" value="Unassembled WGS sequence"/>
</dbReference>
<evidence type="ECO:0000256" key="11">
    <source>
        <dbReference type="SAM" id="SignalP"/>
    </source>
</evidence>
<feature type="active site" description="Charge relay system" evidence="9">
    <location>
        <position position="77"/>
    </location>
</feature>
<evidence type="ECO:0000256" key="6">
    <source>
        <dbReference type="ARBA" id="ARBA00022801"/>
    </source>
</evidence>
<comment type="similarity">
    <text evidence="3 9">Belongs to the peptidase S8 family.</text>
</comment>
<feature type="active site" description="Charge relay system" evidence="9">
    <location>
        <position position="265"/>
    </location>
</feature>
<dbReference type="PROSITE" id="PS00136">
    <property type="entry name" value="SUBTILASE_ASP"/>
    <property type="match status" value="1"/>
</dbReference>
<sequence>MKKFTSLILISLLFILITGCLSAKSDEHSKHEHHHNEEKVPLVSDKKEVSQIDIGATVRNYHQDNITGKGIKIAILDTGIDTKNDDLTFEKGINFVGNNSKNFQDDNGHGTKVAGIIAARKNNKNLIGIAPESKLYIAKVSDRNGKVSYSDLIKGINWAIKERVDVINISLEFEKDNAELHKAIKKAYDNNIIIISSSGNIRFEGDTYESYPGKYKEVISIGMLNTEGTVYSKEFTNKHVDVFAPGEDLTSSYFNNKMTLDTGVSFATAYASGYASLIIQSDKEKNNSISLDTVKRQMKNGLEQGISNLSLEVFVIGFLNIITIILICGLVLYHLWFYFFKKKTIRKYPKRTVILLAIMIICINLIVRISIMLVNL</sequence>
<dbReference type="RefSeq" id="WP_268306067.1">
    <property type="nucleotide sequence ID" value="NZ_JALAJL010000062.1"/>
</dbReference>
<dbReference type="InterPro" id="IPR000209">
    <property type="entry name" value="Peptidase_S8/S53_dom"/>
</dbReference>
<evidence type="ECO:0000313" key="13">
    <source>
        <dbReference type="EMBL" id="MCY9282134.1"/>
    </source>
</evidence>
<keyword evidence="8" id="KW-0106">Calcium</keyword>
<keyword evidence="10" id="KW-1133">Transmembrane helix</keyword>
<dbReference type="InterPro" id="IPR036852">
    <property type="entry name" value="Peptidase_S8/S53_dom_sf"/>
</dbReference>
<dbReference type="AlphaFoldDB" id="A0AA90EYG6"/>
<evidence type="ECO:0000256" key="7">
    <source>
        <dbReference type="ARBA" id="ARBA00022825"/>
    </source>
</evidence>
<dbReference type="PROSITE" id="PS00137">
    <property type="entry name" value="SUBTILASE_HIS"/>
    <property type="match status" value="1"/>
</dbReference>
<evidence type="ECO:0000313" key="14">
    <source>
        <dbReference type="Proteomes" id="UP001066455"/>
    </source>
</evidence>
<dbReference type="InterPro" id="IPR015500">
    <property type="entry name" value="Peptidase_S8_subtilisin-rel"/>
</dbReference>
<evidence type="ECO:0000259" key="12">
    <source>
        <dbReference type="Pfam" id="PF00082"/>
    </source>
</evidence>
<feature type="active site" description="Charge relay system" evidence="9">
    <location>
        <position position="109"/>
    </location>
</feature>
<comment type="cofactor">
    <cofactor evidence="1">
        <name>Ca(2+)</name>
        <dbReference type="ChEBI" id="CHEBI:29108"/>
    </cofactor>
</comment>
<dbReference type="PROSITE" id="PS51257">
    <property type="entry name" value="PROKAR_LIPOPROTEIN"/>
    <property type="match status" value="1"/>
</dbReference>
<evidence type="ECO:0000256" key="10">
    <source>
        <dbReference type="SAM" id="Phobius"/>
    </source>
</evidence>
<keyword evidence="11" id="KW-0732">Signal</keyword>
<dbReference type="GO" id="GO:0004252">
    <property type="term" value="F:serine-type endopeptidase activity"/>
    <property type="evidence" value="ECO:0007669"/>
    <property type="project" value="UniProtKB-UniRule"/>
</dbReference>
<keyword evidence="4" id="KW-0964">Secreted</keyword>
<dbReference type="PANTHER" id="PTHR43806">
    <property type="entry name" value="PEPTIDASE S8"/>
    <property type="match status" value="1"/>
</dbReference>
<feature type="transmembrane region" description="Helical" evidence="10">
    <location>
        <begin position="352"/>
        <end position="374"/>
    </location>
</feature>
<keyword evidence="5 9" id="KW-0645">Protease</keyword>
<comment type="subcellular location">
    <subcellularLocation>
        <location evidence="2">Secreted</location>
    </subcellularLocation>
</comment>
<keyword evidence="6 9" id="KW-0378">Hydrolase</keyword>
<protein>
    <submittedName>
        <fullName evidence="13">S8 family serine peptidase</fullName>
    </submittedName>
</protein>
<keyword evidence="10" id="KW-0472">Membrane</keyword>
<dbReference type="GO" id="GO:0005576">
    <property type="term" value="C:extracellular region"/>
    <property type="evidence" value="ECO:0007669"/>
    <property type="project" value="UniProtKB-SubCell"/>
</dbReference>
<keyword evidence="10" id="KW-0812">Transmembrane</keyword>
<dbReference type="InterPro" id="IPR023827">
    <property type="entry name" value="Peptidase_S8_Asp-AS"/>
</dbReference>
<dbReference type="PANTHER" id="PTHR43806:SF11">
    <property type="entry name" value="CEREVISIN-RELATED"/>
    <property type="match status" value="1"/>
</dbReference>
<reference evidence="13" key="1">
    <citation type="submission" date="2022-02" db="EMBL/GenBank/DDBJ databases">
        <title>Crop Bioprotection Bacillus Genome Sequencing.</title>
        <authorList>
            <person name="Dunlap C."/>
        </authorList>
    </citation>
    <scope>NUCLEOTIDE SEQUENCE</scope>
    <source>
        <strain evidence="13">T20C14</strain>
    </source>
</reference>
<proteinExistence type="inferred from homology"/>
<feature type="transmembrane region" description="Helical" evidence="10">
    <location>
        <begin position="313"/>
        <end position="340"/>
    </location>
</feature>
<organism evidence="13 14">
    <name type="scientific">Bacillus haynesii</name>
    <dbReference type="NCBI Taxonomy" id="1925021"/>
    <lineage>
        <taxon>Bacteria</taxon>
        <taxon>Bacillati</taxon>
        <taxon>Bacillota</taxon>
        <taxon>Bacilli</taxon>
        <taxon>Bacillales</taxon>
        <taxon>Bacillaceae</taxon>
        <taxon>Bacillus</taxon>
    </lineage>
</organism>
<dbReference type="Pfam" id="PF00082">
    <property type="entry name" value="Peptidase_S8"/>
    <property type="match status" value="1"/>
</dbReference>
<dbReference type="PROSITE" id="PS51892">
    <property type="entry name" value="SUBTILASE"/>
    <property type="match status" value="1"/>
</dbReference>
<evidence type="ECO:0000256" key="1">
    <source>
        <dbReference type="ARBA" id="ARBA00001913"/>
    </source>
</evidence>
<dbReference type="Gene3D" id="3.40.50.200">
    <property type="entry name" value="Peptidase S8/S53 domain"/>
    <property type="match status" value="1"/>
</dbReference>
<evidence type="ECO:0000256" key="3">
    <source>
        <dbReference type="ARBA" id="ARBA00011073"/>
    </source>
</evidence>
<comment type="caution">
    <text evidence="13">The sequence shown here is derived from an EMBL/GenBank/DDBJ whole genome shotgun (WGS) entry which is preliminary data.</text>
</comment>
<keyword evidence="7 9" id="KW-0720">Serine protease</keyword>
<dbReference type="SUPFAM" id="SSF52743">
    <property type="entry name" value="Subtilisin-like"/>
    <property type="match status" value="1"/>
</dbReference>
<feature type="signal peptide" evidence="11">
    <location>
        <begin position="1"/>
        <end position="23"/>
    </location>
</feature>
<evidence type="ECO:0000256" key="9">
    <source>
        <dbReference type="PROSITE-ProRule" id="PRU01240"/>
    </source>
</evidence>
<evidence type="ECO:0000256" key="4">
    <source>
        <dbReference type="ARBA" id="ARBA00022525"/>
    </source>
</evidence>